<dbReference type="OrthoDB" id="5873061at2759"/>
<reference evidence="1" key="1">
    <citation type="submission" date="2012-04" db="EMBL/GenBank/DDBJ databases">
        <title>The Genome Sequence of Loa loa.</title>
        <authorList>
            <consortium name="The Broad Institute Genome Sequencing Platform"/>
            <consortium name="Broad Institute Genome Sequencing Center for Infectious Disease"/>
            <person name="Nutman T.B."/>
            <person name="Fink D.L."/>
            <person name="Russ C."/>
            <person name="Young S."/>
            <person name="Zeng Q."/>
            <person name="Gargeya S."/>
            <person name="Alvarado L."/>
            <person name="Berlin A."/>
            <person name="Chapman S.B."/>
            <person name="Chen Z."/>
            <person name="Freedman E."/>
            <person name="Gellesch M."/>
            <person name="Goldberg J."/>
            <person name="Griggs A."/>
            <person name="Gujja S."/>
            <person name="Heilman E.R."/>
            <person name="Heiman D."/>
            <person name="Howarth C."/>
            <person name="Mehta T."/>
            <person name="Neiman D."/>
            <person name="Pearson M."/>
            <person name="Roberts A."/>
            <person name="Saif S."/>
            <person name="Shea T."/>
            <person name="Shenoy N."/>
            <person name="Sisk P."/>
            <person name="Stolte C."/>
            <person name="Sykes S."/>
            <person name="White J."/>
            <person name="Yandava C."/>
            <person name="Haas B."/>
            <person name="Henn M.R."/>
            <person name="Nusbaum C."/>
            <person name="Birren B."/>
        </authorList>
    </citation>
    <scope>NUCLEOTIDE SEQUENCE [LARGE SCALE GENOMIC DNA]</scope>
</reference>
<dbReference type="FunCoup" id="A0A1S0U7Z7">
    <property type="interactions" value="4"/>
</dbReference>
<name>A0A1S0U7Z7_LOALO</name>
<evidence type="ECO:0000313" key="1">
    <source>
        <dbReference type="EMBL" id="EFO26275.2"/>
    </source>
</evidence>
<sequence>MAQTMVAPTAYTSMLPSFMHHHYQQKRLNSSGSNSKHIPLSDNTIAIFVLLQIVSTCSALTCMTCATSSSTHQNAIQLDKFRIIAQLPYPGCPMEPIRCDRDQDVCVTITMNIRGDGLYWIGAGCDRQEYFQHIACENVRTLTRNVQLGMAQELRVLQRVCVCTFDKCNTAIRTYLLRIDKPLHIKILICLLAIFYIHNNIT</sequence>
<dbReference type="RefSeq" id="XP_003137792.2">
    <property type="nucleotide sequence ID" value="XM_003137744.2"/>
</dbReference>
<proteinExistence type="predicted"/>
<dbReference type="GeneID" id="9939595"/>
<dbReference type="OMA" id="PFESIGC"/>
<accession>A0A1S0U7Z7</accession>
<dbReference type="KEGG" id="loa:LOAG_02199"/>
<organism evidence="1">
    <name type="scientific">Loa loa</name>
    <name type="common">Eye worm</name>
    <name type="synonym">Filaria loa</name>
    <dbReference type="NCBI Taxonomy" id="7209"/>
    <lineage>
        <taxon>Eukaryota</taxon>
        <taxon>Metazoa</taxon>
        <taxon>Ecdysozoa</taxon>
        <taxon>Nematoda</taxon>
        <taxon>Chromadorea</taxon>
        <taxon>Rhabditida</taxon>
        <taxon>Spirurina</taxon>
        <taxon>Spiruromorpha</taxon>
        <taxon>Filarioidea</taxon>
        <taxon>Onchocercidae</taxon>
        <taxon>Loa</taxon>
    </lineage>
</organism>
<protein>
    <submittedName>
        <fullName evidence="1">Uncharacterized protein</fullName>
    </submittedName>
</protein>
<dbReference type="CTD" id="9939595"/>
<dbReference type="InParanoid" id="A0A1S0U7Z7"/>
<dbReference type="EMBL" id="JH712150">
    <property type="protein sequence ID" value="EFO26275.2"/>
    <property type="molecule type" value="Genomic_DNA"/>
</dbReference>
<gene>
    <name evidence="1" type="ORF">LOAG_02199</name>
</gene>
<dbReference type="AlphaFoldDB" id="A0A1S0U7Z7"/>